<dbReference type="AlphaFoldDB" id="A0ABD1G2G2"/>
<gene>
    <name evidence="1" type="ORF">AAHA92_27046</name>
</gene>
<dbReference type="Gene3D" id="1.20.5.4130">
    <property type="match status" value="1"/>
</dbReference>
<keyword evidence="2" id="KW-1185">Reference proteome</keyword>
<accession>A0ABD1G2G2</accession>
<sequence length="195" mass="21756">MAYNLQSLITILEQIMDPKQTRWILGPEKPQLQSLLEKAASLQQILDTHSPLKLECLQSQIRDASQKAKVIIESNIVDRMLLTPQGVNFTLLTPNVQQVTQELASVMEQVVKVKEVKTVLSSSSSSSFSHDPSSKSMVVGVDADLLLLKERLNAMCSNLEIIPIVGMGGIVDSAQQIQKEQQEEYANYDLQVYSW</sequence>
<proteinExistence type="predicted"/>
<protein>
    <submittedName>
        <fullName evidence="1">Late blight resistance protein R1A-10</fullName>
    </submittedName>
</protein>
<reference evidence="1 2" key="1">
    <citation type="submission" date="2024-06" db="EMBL/GenBank/DDBJ databases">
        <title>A chromosome level genome sequence of Diviner's sage (Salvia divinorum).</title>
        <authorList>
            <person name="Ford S.A."/>
            <person name="Ro D.-K."/>
            <person name="Ness R.W."/>
            <person name="Phillips M.A."/>
        </authorList>
    </citation>
    <scope>NUCLEOTIDE SEQUENCE [LARGE SCALE GENOMIC DNA]</scope>
    <source>
        <strain evidence="1">SAF-2024a</strain>
        <tissue evidence="1">Leaf</tissue>
    </source>
</reference>
<comment type="caution">
    <text evidence="1">The sequence shown here is derived from an EMBL/GenBank/DDBJ whole genome shotgun (WGS) entry which is preliminary data.</text>
</comment>
<evidence type="ECO:0000313" key="2">
    <source>
        <dbReference type="Proteomes" id="UP001567538"/>
    </source>
</evidence>
<dbReference type="EMBL" id="JBEAFC010000010">
    <property type="protein sequence ID" value="KAL1538285.1"/>
    <property type="molecule type" value="Genomic_DNA"/>
</dbReference>
<dbReference type="Proteomes" id="UP001567538">
    <property type="component" value="Unassembled WGS sequence"/>
</dbReference>
<organism evidence="1 2">
    <name type="scientific">Salvia divinorum</name>
    <name type="common">Maria pastora</name>
    <name type="synonym">Diviner's sage</name>
    <dbReference type="NCBI Taxonomy" id="28513"/>
    <lineage>
        <taxon>Eukaryota</taxon>
        <taxon>Viridiplantae</taxon>
        <taxon>Streptophyta</taxon>
        <taxon>Embryophyta</taxon>
        <taxon>Tracheophyta</taxon>
        <taxon>Spermatophyta</taxon>
        <taxon>Magnoliopsida</taxon>
        <taxon>eudicotyledons</taxon>
        <taxon>Gunneridae</taxon>
        <taxon>Pentapetalae</taxon>
        <taxon>asterids</taxon>
        <taxon>lamiids</taxon>
        <taxon>Lamiales</taxon>
        <taxon>Lamiaceae</taxon>
        <taxon>Nepetoideae</taxon>
        <taxon>Mentheae</taxon>
        <taxon>Salviinae</taxon>
        <taxon>Salvia</taxon>
        <taxon>Salvia subgen. Calosphace</taxon>
    </lineage>
</organism>
<name>A0ABD1G2G2_SALDI</name>
<evidence type="ECO:0000313" key="1">
    <source>
        <dbReference type="EMBL" id="KAL1538285.1"/>
    </source>
</evidence>